<protein>
    <submittedName>
        <fullName evidence="1">Uncharacterized protein</fullName>
    </submittedName>
</protein>
<accession>A0A6G0ZPY4</accession>
<dbReference type="EMBL" id="VUJU01000067">
    <property type="protein sequence ID" value="KAF0773379.1"/>
    <property type="molecule type" value="Genomic_DNA"/>
</dbReference>
<dbReference type="AlphaFoldDB" id="A0A6G0ZPY4"/>
<name>A0A6G0ZPY4_APHCR</name>
<gene>
    <name evidence="1" type="ORF">FWK35_00006626</name>
</gene>
<proteinExistence type="predicted"/>
<reference evidence="1 2" key="1">
    <citation type="submission" date="2019-08" db="EMBL/GenBank/DDBJ databases">
        <title>Whole genome of Aphis craccivora.</title>
        <authorList>
            <person name="Voronova N.V."/>
            <person name="Shulinski R.S."/>
            <person name="Bandarenka Y.V."/>
            <person name="Zhorov D.G."/>
            <person name="Warner D."/>
        </authorList>
    </citation>
    <scope>NUCLEOTIDE SEQUENCE [LARGE SCALE GENOMIC DNA]</scope>
    <source>
        <strain evidence="1">180601</strain>
        <tissue evidence="1">Whole Body</tissue>
    </source>
</reference>
<keyword evidence="2" id="KW-1185">Reference proteome</keyword>
<dbReference type="Proteomes" id="UP000478052">
    <property type="component" value="Unassembled WGS sequence"/>
</dbReference>
<evidence type="ECO:0000313" key="1">
    <source>
        <dbReference type="EMBL" id="KAF0773379.1"/>
    </source>
</evidence>
<comment type="caution">
    <text evidence="1">The sequence shown here is derived from an EMBL/GenBank/DDBJ whole genome shotgun (WGS) entry which is preliminary data.</text>
</comment>
<organism evidence="1 2">
    <name type="scientific">Aphis craccivora</name>
    <name type="common">Cowpea aphid</name>
    <dbReference type="NCBI Taxonomy" id="307492"/>
    <lineage>
        <taxon>Eukaryota</taxon>
        <taxon>Metazoa</taxon>
        <taxon>Ecdysozoa</taxon>
        <taxon>Arthropoda</taxon>
        <taxon>Hexapoda</taxon>
        <taxon>Insecta</taxon>
        <taxon>Pterygota</taxon>
        <taxon>Neoptera</taxon>
        <taxon>Paraneoptera</taxon>
        <taxon>Hemiptera</taxon>
        <taxon>Sternorrhyncha</taxon>
        <taxon>Aphidomorpha</taxon>
        <taxon>Aphidoidea</taxon>
        <taxon>Aphididae</taxon>
        <taxon>Aphidini</taxon>
        <taxon>Aphis</taxon>
        <taxon>Aphis</taxon>
    </lineage>
</organism>
<evidence type="ECO:0000313" key="2">
    <source>
        <dbReference type="Proteomes" id="UP000478052"/>
    </source>
</evidence>
<sequence>MLIYIGSVVARRIRCVGVIWCSCTDKRRRVSQAGQSRRLPIKRLRYQEIVFIAGDRDPHWTIHCLRRHTK</sequence>